<dbReference type="CDD" id="cd05830">
    <property type="entry name" value="Sortase_E"/>
    <property type="match status" value="1"/>
</dbReference>
<dbReference type="Pfam" id="PF04203">
    <property type="entry name" value="Sortase"/>
    <property type="match status" value="1"/>
</dbReference>
<gene>
    <name evidence="4" type="ORF">MPLG2_0159</name>
</gene>
<dbReference type="InterPro" id="IPR042003">
    <property type="entry name" value="Sortase_E"/>
</dbReference>
<dbReference type="InterPro" id="IPR005754">
    <property type="entry name" value="Sortase"/>
</dbReference>
<evidence type="ECO:0000256" key="1">
    <source>
        <dbReference type="ARBA" id="ARBA00022801"/>
    </source>
</evidence>
<proteinExistence type="predicted"/>
<feature type="transmembrane region" description="Helical" evidence="3">
    <location>
        <begin position="38"/>
        <end position="58"/>
    </location>
</feature>
<protein>
    <submittedName>
        <fullName evidence="4">Peptidase C60 family protein</fullName>
    </submittedName>
</protein>
<evidence type="ECO:0000256" key="2">
    <source>
        <dbReference type="PIRSR" id="PIRSR605754-1"/>
    </source>
</evidence>
<reference evidence="4 5" key="1">
    <citation type="submission" date="2018-02" db="EMBL/GenBank/DDBJ databases">
        <authorList>
            <person name="Cohen D.B."/>
            <person name="Kent A.D."/>
        </authorList>
    </citation>
    <scope>NUCLEOTIDE SEQUENCE [LARGE SCALE GENOMIC DNA]</scope>
    <source>
        <strain evidence="4">1</strain>
    </source>
</reference>
<evidence type="ECO:0000313" key="5">
    <source>
        <dbReference type="Proteomes" id="UP000238164"/>
    </source>
</evidence>
<keyword evidence="3" id="KW-0812">Transmembrane</keyword>
<sequence length="238" mass="25379">MRLSIAVAAFTMDAVGDTLTLPAPAPQSPAPRPRRRLLTIVGALLLVTGLSFVGLYVYDAYFNPVMDVKAAQQQVDEVKKEWSAGKSPSAKIPGNAVALMRIPEFGPDYEVAVVTGTTPYSLNVGVGWFDSTAAPGQVGNFAVAGHRGASGPFVPLLDLKPGSKVIVETRTAIYTYELTNYPKNLTVDSSETWVIDPVPGQAGAKPTEALITLVTCRNFFHSPERSIAFGKLVGTDKK</sequence>
<name>A0A2N9JCJ8_9ACTN</name>
<organism evidence="4 5">
    <name type="scientific">Micropruina glycogenica</name>
    <dbReference type="NCBI Taxonomy" id="75385"/>
    <lineage>
        <taxon>Bacteria</taxon>
        <taxon>Bacillati</taxon>
        <taxon>Actinomycetota</taxon>
        <taxon>Actinomycetes</taxon>
        <taxon>Propionibacteriales</taxon>
        <taxon>Nocardioidaceae</taxon>
        <taxon>Micropruina</taxon>
    </lineage>
</organism>
<evidence type="ECO:0000313" key="4">
    <source>
        <dbReference type="EMBL" id="SPD85195.1"/>
    </source>
</evidence>
<evidence type="ECO:0000256" key="3">
    <source>
        <dbReference type="SAM" id="Phobius"/>
    </source>
</evidence>
<dbReference type="InterPro" id="IPR053465">
    <property type="entry name" value="Sortase_Class_E"/>
</dbReference>
<accession>A0A2N9JCJ8</accession>
<dbReference type="GO" id="GO:0016787">
    <property type="term" value="F:hydrolase activity"/>
    <property type="evidence" value="ECO:0007669"/>
    <property type="project" value="UniProtKB-KW"/>
</dbReference>
<dbReference type="AlphaFoldDB" id="A0A2N9JCJ8"/>
<feature type="active site" description="Acyl-thioester intermediate" evidence="2">
    <location>
        <position position="216"/>
    </location>
</feature>
<dbReference type="EMBL" id="LT985188">
    <property type="protein sequence ID" value="SPD85195.1"/>
    <property type="molecule type" value="Genomic_DNA"/>
</dbReference>
<keyword evidence="5" id="KW-1185">Reference proteome</keyword>
<feature type="active site" description="Proton donor/acceptor" evidence="2">
    <location>
        <position position="146"/>
    </location>
</feature>
<dbReference type="Gene3D" id="2.40.260.10">
    <property type="entry name" value="Sortase"/>
    <property type="match status" value="1"/>
</dbReference>
<dbReference type="NCBIfam" id="NF033747">
    <property type="entry name" value="class_E_sortase"/>
    <property type="match status" value="1"/>
</dbReference>
<dbReference type="KEGG" id="mgg:MPLG2_0159"/>
<keyword evidence="1" id="KW-0378">Hydrolase</keyword>
<dbReference type="Proteomes" id="UP000238164">
    <property type="component" value="Chromosome 1"/>
</dbReference>
<dbReference type="InterPro" id="IPR023365">
    <property type="entry name" value="Sortase_dom-sf"/>
</dbReference>
<keyword evidence="3" id="KW-0472">Membrane</keyword>
<dbReference type="SUPFAM" id="SSF63817">
    <property type="entry name" value="Sortase"/>
    <property type="match status" value="1"/>
</dbReference>
<keyword evidence="3" id="KW-1133">Transmembrane helix</keyword>